<dbReference type="InterPro" id="IPR003462">
    <property type="entry name" value="ODC_Mu_crystall"/>
</dbReference>
<protein>
    <submittedName>
        <fullName evidence="1">Ornithine cyclodeaminase</fullName>
    </submittedName>
</protein>
<dbReference type="Gene3D" id="3.30.1780.10">
    <property type="entry name" value="ornithine cyclodeaminase, domain 1"/>
    <property type="match status" value="1"/>
</dbReference>
<dbReference type="AlphaFoldDB" id="A0A1V3ISF7"/>
<accession>A0A1V3ISF7</accession>
<dbReference type="InterPro" id="IPR023401">
    <property type="entry name" value="ODC_N"/>
</dbReference>
<dbReference type="NCBIfam" id="NF005762">
    <property type="entry name" value="PRK07589.1"/>
    <property type="match status" value="1"/>
</dbReference>
<dbReference type="Gene3D" id="3.40.50.720">
    <property type="entry name" value="NAD(P)-binding Rossmann-like Domain"/>
    <property type="match status" value="1"/>
</dbReference>
<proteinExistence type="predicted"/>
<keyword evidence="2" id="KW-1185">Reference proteome</keyword>
<comment type="caution">
    <text evidence="1">The sequence shown here is derived from an EMBL/GenBank/DDBJ whole genome shotgun (WGS) entry which is preliminary data.</text>
</comment>
<name>A0A1V3ISF7_9PAST</name>
<dbReference type="InterPro" id="IPR036291">
    <property type="entry name" value="NAD(P)-bd_dom_sf"/>
</dbReference>
<reference evidence="1 2" key="1">
    <citation type="submission" date="2016-10" db="EMBL/GenBank/DDBJ databases">
        <title>Rodentibacter gen. nov. and new species.</title>
        <authorList>
            <person name="Christensen H."/>
        </authorList>
    </citation>
    <scope>NUCLEOTIDE SEQUENCE [LARGE SCALE GENOMIC DNA]</scope>
    <source>
        <strain evidence="1 2">CCUG17206</strain>
    </source>
</reference>
<dbReference type="Pfam" id="PF02423">
    <property type="entry name" value="OCD_Mu_crystall"/>
    <property type="match status" value="1"/>
</dbReference>
<evidence type="ECO:0000313" key="2">
    <source>
        <dbReference type="Proteomes" id="UP000189433"/>
    </source>
</evidence>
<dbReference type="PANTHER" id="PTHR13812:SF19">
    <property type="entry name" value="KETIMINE REDUCTASE MU-CRYSTALLIN"/>
    <property type="match status" value="1"/>
</dbReference>
<dbReference type="PANTHER" id="PTHR13812">
    <property type="entry name" value="KETIMINE REDUCTASE MU-CRYSTALLIN"/>
    <property type="match status" value="1"/>
</dbReference>
<evidence type="ECO:0000313" key="1">
    <source>
        <dbReference type="EMBL" id="OOF44970.1"/>
    </source>
</evidence>
<dbReference type="SUPFAM" id="SSF51735">
    <property type="entry name" value="NAD(P)-binding Rossmann-fold domains"/>
    <property type="match status" value="1"/>
</dbReference>
<dbReference type="STRING" id="1908260.BKK50_00830"/>
<gene>
    <name evidence="1" type="ORF">BKK50_00830</name>
</gene>
<dbReference type="OrthoDB" id="9809203at2"/>
<organism evidence="1 2">
    <name type="scientific">Rodentibacter rarus</name>
    <dbReference type="NCBI Taxonomy" id="1908260"/>
    <lineage>
        <taxon>Bacteria</taxon>
        <taxon>Pseudomonadati</taxon>
        <taxon>Pseudomonadota</taxon>
        <taxon>Gammaproteobacteria</taxon>
        <taxon>Pasteurellales</taxon>
        <taxon>Pasteurellaceae</taxon>
        <taxon>Rodentibacter</taxon>
    </lineage>
</organism>
<dbReference type="Proteomes" id="UP000189433">
    <property type="component" value="Unassembled WGS sequence"/>
</dbReference>
<dbReference type="RefSeq" id="WP_077414409.1">
    <property type="nucleotide sequence ID" value="NZ_MLHJ01000008.1"/>
</dbReference>
<sequence>MPYPSTITGSLPTIIISPQDVANIIQRQGIKETLEGMKSYILEDYLHWDSFDKTPRISNHVSDGVLELMPIANQRQYSFKYVNCHPKNPNKGLSTILAFGALISNDTGQPDVISEFTLTTALRTAATSVLAAQYLARPNSKRMAIIGNGCQSEFQALAFYHLLGIEELALFDIDRKASEKLARNLSNTSLKIEIFDTVAQAVKNADIVTTVTAEYSKANIITPEMIEAGMHINAVGGDNINKTELHADVVKNARVFVEFEPQTRIEGELQNMPDDFPVTPLFDIFQKGESARYSEEEITLFDSVGFAIEDFSAIRYMNDTAVTLGLARPLSLTPDLKDPKDLFGYLTDYANL</sequence>
<dbReference type="EMBL" id="MLHJ01000008">
    <property type="protein sequence ID" value="OOF44970.1"/>
    <property type="molecule type" value="Genomic_DNA"/>
</dbReference>